<comment type="caution">
    <text evidence="2">The sequence shown here is derived from an EMBL/GenBank/DDBJ whole genome shotgun (WGS) entry which is preliminary data.</text>
</comment>
<dbReference type="InParanoid" id="A0A1V9XUQ2"/>
<feature type="compositionally biased region" description="Polar residues" evidence="1">
    <location>
        <begin position="54"/>
        <end position="74"/>
    </location>
</feature>
<organism evidence="2 3">
    <name type="scientific">Tropilaelaps mercedesae</name>
    <dbReference type="NCBI Taxonomy" id="418985"/>
    <lineage>
        <taxon>Eukaryota</taxon>
        <taxon>Metazoa</taxon>
        <taxon>Ecdysozoa</taxon>
        <taxon>Arthropoda</taxon>
        <taxon>Chelicerata</taxon>
        <taxon>Arachnida</taxon>
        <taxon>Acari</taxon>
        <taxon>Parasitiformes</taxon>
        <taxon>Mesostigmata</taxon>
        <taxon>Gamasina</taxon>
        <taxon>Dermanyssoidea</taxon>
        <taxon>Laelapidae</taxon>
        <taxon>Tropilaelaps</taxon>
    </lineage>
</organism>
<feature type="compositionally biased region" description="Low complexity" evidence="1">
    <location>
        <begin position="29"/>
        <end position="43"/>
    </location>
</feature>
<reference evidence="2 3" key="1">
    <citation type="journal article" date="2017" name="Gigascience">
        <title>Draft genome of the honey bee ectoparasitic mite, Tropilaelaps mercedesae, is shaped by the parasitic life history.</title>
        <authorList>
            <person name="Dong X."/>
            <person name="Armstrong S.D."/>
            <person name="Xia D."/>
            <person name="Makepeace B.L."/>
            <person name="Darby A.C."/>
            <person name="Kadowaki T."/>
        </authorList>
    </citation>
    <scope>NUCLEOTIDE SEQUENCE [LARGE SCALE GENOMIC DNA]</scope>
    <source>
        <strain evidence="2">Wuxi-XJTLU</strain>
    </source>
</reference>
<accession>A0A1V9XUQ2</accession>
<feature type="compositionally biased region" description="Polar residues" evidence="1">
    <location>
        <begin position="1"/>
        <end position="27"/>
    </location>
</feature>
<protein>
    <submittedName>
        <fullName evidence="2">WD repeat-containing protein 62-like</fullName>
    </submittedName>
</protein>
<dbReference type="Proteomes" id="UP000192247">
    <property type="component" value="Unassembled WGS sequence"/>
</dbReference>
<feature type="compositionally biased region" description="Polar residues" evidence="1">
    <location>
        <begin position="105"/>
        <end position="114"/>
    </location>
</feature>
<dbReference type="AlphaFoldDB" id="A0A1V9XUQ2"/>
<dbReference type="OrthoDB" id="6432973at2759"/>
<dbReference type="EMBL" id="MNPL01003885">
    <property type="protein sequence ID" value="OQR77161.1"/>
    <property type="molecule type" value="Genomic_DNA"/>
</dbReference>
<proteinExistence type="predicted"/>
<feature type="region of interest" description="Disordered" evidence="1">
    <location>
        <begin position="1"/>
        <end position="158"/>
    </location>
</feature>
<feature type="compositionally biased region" description="Low complexity" evidence="1">
    <location>
        <begin position="252"/>
        <end position="277"/>
    </location>
</feature>
<keyword evidence="3" id="KW-1185">Reference proteome</keyword>
<evidence type="ECO:0000256" key="1">
    <source>
        <dbReference type="SAM" id="MobiDB-lite"/>
    </source>
</evidence>
<name>A0A1V9XUQ2_9ACAR</name>
<sequence length="339" mass="36386">MSRSASMGSLNNPAMYTGPPNNGTQADQLIGAGALGSGPLSSIHRAPSAHSLRRGNTNLTKVRSSSALNRNSVVNKHLLSPESDSDSDSESTTLSDAVTHRHSLSRSFSRQSQVGLVAPHSGQQMNQQQHQQQQQPQRGQFSLPRRYSSNANHGEGPRALVEPMPQALSQVSVGHQPLSQELCERVAEDLKRVTRQAIQLFQRVTVTMDLPLSAKSAMTQTLANSVLQAQQNLGLAAPPPSVNMMMLAQQQALMNHQSHAHPTQHQQPPPQQQQQAPNVTLDASALSMLLGGTVSGASATTDPSASNHPINSVLQQYTQQILKMVEEKISQAKPDSGAK</sequence>
<feature type="compositionally biased region" description="Low complexity" evidence="1">
    <location>
        <begin position="123"/>
        <end position="140"/>
    </location>
</feature>
<feature type="region of interest" description="Disordered" evidence="1">
    <location>
        <begin position="252"/>
        <end position="278"/>
    </location>
</feature>
<evidence type="ECO:0000313" key="3">
    <source>
        <dbReference type="Proteomes" id="UP000192247"/>
    </source>
</evidence>
<gene>
    <name evidence="2" type="ORF">BIW11_00480</name>
</gene>
<evidence type="ECO:0000313" key="2">
    <source>
        <dbReference type="EMBL" id="OQR77161.1"/>
    </source>
</evidence>